<name>A0A8B8R0Y4_9MYRT</name>
<dbReference type="InterPro" id="IPR042277">
    <property type="entry name" value="IST1-like"/>
</dbReference>
<comment type="similarity">
    <text evidence="1">Belongs to the IST1 family.</text>
</comment>
<dbReference type="GO" id="GO:0015031">
    <property type="term" value="P:protein transport"/>
    <property type="evidence" value="ECO:0007669"/>
    <property type="project" value="InterPro"/>
</dbReference>
<feature type="region of interest" description="Disordered" evidence="2">
    <location>
        <begin position="300"/>
        <end position="405"/>
    </location>
</feature>
<evidence type="ECO:0000313" key="3">
    <source>
        <dbReference type="Proteomes" id="UP000827889"/>
    </source>
</evidence>
<accession>A0A8B8R0Y4</accession>
<feature type="region of interest" description="Disordered" evidence="2">
    <location>
        <begin position="270"/>
        <end position="289"/>
    </location>
</feature>
<evidence type="ECO:0000256" key="1">
    <source>
        <dbReference type="ARBA" id="ARBA00005536"/>
    </source>
</evidence>
<dbReference type="RefSeq" id="XP_030552152.1">
    <property type="nucleotide sequence ID" value="XM_030696292.2"/>
</dbReference>
<gene>
    <name evidence="4" type="primary">LOC115756478</name>
</gene>
<dbReference type="Gene3D" id="1.20.1260.60">
    <property type="entry name" value="Vacuolar protein sorting-associated protein Ist1"/>
    <property type="match status" value="1"/>
</dbReference>
<keyword evidence="3" id="KW-1185">Reference proteome</keyword>
<dbReference type="Proteomes" id="UP000827889">
    <property type="component" value="Chromosome 6"/>
</dbReference>
<sequence length="428" mass="47143">MGKKLDRLLGRSFKLSKFKPLASLAVSRLAVLRKRSEARLSQARSDVAQLLELAHHDRALLRVEQVVGEQNTLDVYALIEGYCHLLIERVDLIEREKVCPDELKEAASSLVFAASRCGDFPELHEMRVLLSSRYGKEFAASAVELRNNCAVNPTLIQRLSTRQPSLESRTKLLKEIAATNGIALPFDEPLDPLEGNTGVKDMPDQPINSAYSRPSVDNNMESTSKTSVMDEFSDSFEARSEYQDVAEAAQAAFVSAAYAAAAARAAVELSRSESFDPDDQNSPSPSARRLEAKQVFDHNERQLQNAHGPRGPVMGRNAAETRPSVSSLTSDSGELTMTPRVGAGRSDRSREEIYFDRSDDEECDRIESPCDFSSPMQIPSRSRAGTKAESGAGGHVARPAEATGAHVRQVLDLERRPMSVRSRHVRGY</sequence>
<feature type="compositionally biased region" description="Basic and acidic residues" evidence="2">
    <location>
        <begin position="345"/>
        <end position="357"/>
    </location>
</feature>
<evidence type="ECO:0000256" key="2">
    <source>
        <dbReference type="SAM" id="MobiDB-lite"/>
    </source>
</evidence>
<dbReference type="FunFam" id="1.20.1260.60:FF:000002">
    <property type="entry name" value="Vacuolar protein sorting-associated protein IST1"/>
    <property type="match status" value="1"/>
</dbReference>
<evidence type="ECO:0000313" key="4">
    <source>
        <dbReference type="RefSeq" id="XP_030552152.1"/>
    </source>
</evidence>
<feature type="region of interest" description="Disordered" evidence="2">
    <location>
        <begin position="195"/>
        <end position="222"/>
    </location>
</feature>
<dbReference type="PANTHER" id="PTHR12161:SF16">
    <property type="entry name" value="REGULATOR OF VPS4 ACTIVITY IN THE MVB PATHWAY PROTEIN"/>
    <property type="match status" value="1"/>
</dbReference>
<dbReference type="InterPro" id="IPR005061">
    <property type="entry name" value="Ist1"/>
</dbReference>
<proteinExistence type="inferred from homology"/>
<feature type="compositionally biased region" description="Polar residues" evidence="2">
    <location>
        <begin position="323"/>
        <end position="335"/>
    </location>
</feature>
<dbReference type="Pfam" id="PF03398">
    <property type="entry name" value="Ist1"/>
    <property type="match status" value="1"/>
</dbReference>
<dbReference type="AlphaFoldDB" id="A0A8B8R0Y4"/>
<feature type="compositionally biased region" description="Polar residues" evidence="2">
    <location>
        <begin position="206"/>
        <end position="222"/>
    </location>
</feature>
<protein>
    <submittedName>
        <fullName evidence="4">Uncharacterized protein LOC115756478 isoform X2</fullName>
    </submittedName>
</protein>
<organism evidence="3 4">
    <name type="scientific">Rhodamnia argentea</name>
    <dbReference type="NCBI Taxonomy" id="178133"/>
    <lineage>
        <taxon>Eukaryota</taxon>
        <taxon>Viridiplantae</taxon>
        <taxon>Streptophyta</taxon>
        <taxon>Embryophyta</taxon>
        <taxon>Tracheophyta</taxon>
        <taxon>Spermatophyta</taxon>
        <taxon>Magnoliopsida</taxon>
        <taxon>eudicotyledons</taxon>
        <taxon>Gunneridae</taxon>
        <taxon>Pentapetalae</taxon>
        <taxon>rosids</taxon>
        <taxon>malvids</taxon>
        <taxon>Myrtales</taxon>
        <taxon>Myrtaceae</taxon>
        <taxon>Myrtoideae</taxon>
        <taxon>Myrteae</taxon>
        <taxon>Australasian group</taxon>
        <taxon>Rhodamnia</taxon>
    </lineage>
</organism>
<dbReference type="GeneID" id="115756478"/>
<reference evidence="4" key="1">
    <citation type="submission" date="2025-08" db="UniProtKB">
        <authorList>
            <consortium name="RefSeq"/>
        </authorList>
    </citation>
    <scope>IDENTIFICATION</scope>
    <source>
        <tissue evidence="4">Leaf</tissue>
    </source>
</reference>
<dbReference type="PANTHER" id="PTHR12161">
    <property type="entry name" value="IST1 FAMILY MEMBER"/>
    <property type="match status" value="1"/>
</dbReference>